<feature type="region of interest" description="Disordered" evidence="1">
    <location>
        <begin position="75"/>
        <end position="109"/>
    </location>
</feature>
<proteinExistence type="predicted"/>
<dbReference type="WBParaSite" id="Hba_02579">
    <property type="protein sequence ID" value="Hba_02579"/>
    <property type="gene ID" value="Hba_02579"/>
</dbReference>
<protein>
    <submittedName>
        <fullName evidence="3">Transposase</fullName>
    </submittedName>
</protein>
<evidence type="ECO:0000256" key="1">
    <source>
        <dbReference type="SAM" id="MobiDB-lite"/>
    </source>
</evidence>
<evidence type="ECO:0000313" key="3">
    <source>
        <dbReference type="WBParaSite" id="Hba_02579"/>
    </source>
</evidence>
<evidence type="ECO:0000313" key="2">
    <source>
        <dbReference type="Proteomes" id="UP000095283"/>
    </source>
</evidence>
<sequence length="177" mass="19049">MGVDASAFNTNAMAQSRAIGRQEAALNPRKAKARPPPAQEAWGADAKQHSSTAPRSSCCSGRRCHRRCVPGVGRQRRSVHQPEGALRHRRPGTGRHDRRCGSGGRAAAGGRLQAVSGRALHGGDRTADGWCLQRVPDARPEHLARVRRRQAGYPGVLIAIPATQGRLRAAFFFLGEP</sequence>
<keyword evidence="2" id="KW-1185">Reference proteome</keyword>
<reference evidence="3" key="1">
    <citation type="submission" date="2016-11" db="UniProtKB">
        <authorList>
            <consortium name="WormBaseParasite"/>
        </authorList>
    </citation>
    <scope>IDENTIFICATION</scope>
</reference>
<name>A0A1I7WCW2_HETBA</name>
<accession>A0A1I7WCW2</accession>
<organism evidence="2 3">
    <name type="scientific">Heterorhabditis bacteriophora</name>
    <name type="common">Entomopathogenic nematode worm</name>
    <dbReference type="NCBI Taxonomy" id="37862"/>
    <lineage>
        <taxon>Eukaryota</taxon>
        <taxon>Metazoa</taxon>
        <taxon>Ecdysozoa</taxon>
        <taxon>Nematoda</taxon>
        <taxon>Chromadorea</taxon>
        <taxon>Rhabditida</taxon>
        <taxon>Rhabditina</taxon>
        <taxon>Rhabditomorpha</taxon>
        <taxon>Strongyloidea</taxon>
        <taxon>Heterorhabditidae</taxon>
        <taxon>Heterorhabditis</taxon>
    </lineage>
</organism>
<dbReference type="Proteomes" id="UP000095283">
    <property type="component" value="Unplaced"/>
</dbReference>
<feature type="compositionally biased region" description="Basic residues" evidence="1">
    <location>
        <begin position="87"/>
        <end position="98"/>
    </location>
</feature>
<dbReference type="AlphaFoldDB" id="A0A1I7WCW2"/>
<feature type="region of interest" description="Disordered" evidence="1">
    <location>
        <begin position="1"/>
        <end position="57"/>
    </location>
</feature>